<feature type="domain" description="Lipid/polyisoprenoid-binding YceI-like" evidence="1">
    <location>
        <begin position="48"/>
        <end position="201"/>
    </location>
</feature>
<dbReference type="SUPFAM" id="SSF101874">
    <property type="entry name" value="YceI-like"/>
    <property type="match status" value="1"/>
</dbReference>
<dbReference type="PANTHER" id="PTHR34406:SF1">
    <property type="entry name" value="PROTEIN YCEI"/>
    <property type="match status" value="1"/>
</dbReference>
<dbReference type="EMBL" id="RQER01000004">
    <property type="protein sequence ID" value="TGK02549.1"/>
    <property type="molecule type" value="Genomic_DNA"/>
</dbReference>
<evidence type="ECO:0000313" key="3">
    <source>
        <dbReference type="EMBL" id="TGL40250.1"/>
    </source>
</evidence>
<dbReference type="AlphaFoldDB" id="A0A5F1ZR21"/>
<reference evidence="2 5" key="2">
    <citation type="journal article" date="2019" name="PLoS Negl. Trop. Dis.">
        <title>Revisiting the worldwide diversity of Leptospira species in the environment.</title>
        <authorList>
            <person name="Vincent A.T."/>
            <person name="Schiettekatte O."/>
            <person name="Bourhy P."/>
            <person name="Veyrier F.J."/>
            <person name="Picardeau M."/>
        </authorList>
    </citation>
    <scope>NUCLEOTIDE SEQUENCE [LARGE SCALE GENOMIC DNA]</scope>
    <source>
        <strain evidence="3">201702690</strain>
        <strain evidence="2 5">SSW18</strain>
    </source>
</reference>
<organism evidence="2 5">
    <name type="scientific">Leptospira langatensis</name>
    <dbReference type="NCBI Taxonomy" id="2484983"/>
    <lineage>
        <taxon>Bacteria</taxon>
        <taxon>Pseudomonadati</taxon>
        <taxon>Spirochaetota</taxon>
        <taxon>Spirochaetia</taxon>
        <taxon>Leptospirales</taxon>
        <taxon>Leptospiraceae</taxon>
        <taxon>Leptospira</taxon>
    </lineage>
</organism>
<proteinExistence type="predicted"/>
<accession>A0A5F1ZR21</accession>
<dbReference type="SMART" id="SM00867">
    <property type="entry name" value="YceI"/>
    <property type="match status" value="1"/>
</dbReference>
<comment type="caution">
    <text evidence="2">The sequence shown here is derived from an EMBL/GenBank/DDBJ whole genome shotgun (WGS) entry which is preliminary data.</text>
</comment>
<dbReference type="Gene3D" id="2.40.128.110">
    <property type="entry name" value="Lipid/polyisoprenoid-binding, YceI-like"/>
    <property type="match status" value="1"/>
</dbReference>
<reference evidence="3" key="1">
    <citation type="submission" date="2018-10" db="EMBL/GenBank/DDBJ databases">
        <authorList>
            <person name="Vincent A.T."/>
            <person name="Schiettekatte O."/>
            <person name="Bourhy P."/>
            <person name="Veyrier F.J."/>
            <person name="Picardeau M."/>
        </authorList>
    </citation>
    <scope>NUCLEOTIDE SEQUENCE</scope>
    <source>
        <strain evidence="3">201702690</strain>
    </source>
</reference>
<sequence>MLDTRRFFSVNKSFYLFPIGSRSVLLCSVILLFSGPILAAPLEFPGTKQRIIQGKTIFRSVAPQEEIYGRGDNVSGEVDPVSKSVHVRIDLGDLSTGNRLRDSHMHDNYLETTLFPFASFTGKIDSYDPASGKTKLSGSLVLHGQTKENFIIEGTLSSEGNSLRFVSSFAIFLKDFHIEIPSLLILKLNEKIEIKTDFLLETIK</sequence>
<gene>
    <name evidence="2" type="ORF">EHO57_04235</name>
    <name evidence="3" type="ORF">EHQ53_13880</name>
</gene>
<dbReference type="Proteomes" id="UP000297273">
    <property type="component" value="Unassembled WGS sequence"/>
</dbReference>
<dbReference type="InterPro" id="IPR036761">
    <property type="entry name" value="TTHA0802/YceI-like_sf"/>
</dbReference>
<dbReference type="EMBL" id="RQGC01000008">
    <property type="protein sequence ID" value="TGL40250.1"/>
    <property type="molecule type" value="Genomic_DNA"/>
</dbReference>
<evidence type="ECO:0000313" key="4">
    <source>
        <dbReference type="Proteomes" id="UP000297273"/>
    </source>
</evidence>
<dbReference type="Proteomes" id="UP000297946">
    <property type="component" value="Unassembled WGS sequence"/>
</dbReference>
<dbReference type="InterPro" id="IPR007372">
    <property type="entry name" value="Lipid/polyisoprenoid-bd_YceI"/>
</dbReference>
<dbReference type="Pfam" id="PF04264">
    <property type="entry name" value="YceI"/>
    <property type="match status" value="1"/>
</dbReference>
<name>A0A5F1ZR21_9LEPT</name>
<evidence type="ECO:0000259" key="1">
    <source>
        <dbReference type="SMART" id="SM00867"/>
    </source>
</evidence>
<keyword evidence="4" id="KW-1185">Reference proteome</keyword>
<dbReference type="PANTHER" id="PTHR34406">
    <property type="entry name" value="PROTEIN YCEI"/>
    <property type="match status" value="1"/>
</dbReference>
<protein>
    <submittedName>
        <fullName evidence="2">YceI family protein</fullName>
    </submittedName>
</protein>
<dbReference type="OrthoDB" id="342400at2"/>
<evidence type="ECO:0000313" key="5">
    <source>
        <dbReference type="Proteomes" id="UP000297946"/>
    </source>
</evidence>
<evidence type="ECO:0000313" key="2">
    <source>
        <dbReference type="EMBL" id="TGK02549.1"/>
    </source>
</evidence>